<reference evidence="1" key="1">
    <citation type="submission" date="2014-12" db="EMBL/GenBank/DDBJ databases">
        <title>Insight into the proteome of Arion vulgaris.</title>
        <authorList>
            <person name="Aradska J."/>
            <person name="Bulat T."/>
            <person name="Smidak R."/>
            <person name="Sarate P."/>
            <person name="Gangsoo J."/>
            <person name="Sialana F."/>
            <person name="Bilban M."/>
            <person name="Lubec G."/>
        </authorList>
    </citation>
    <scope>NUCLEOTIDE SEQUENCE</scope>
    <source>
        <tissue evidence="1">Skin</tissue>
    </source>
</reference>
<dbReference type="EMBL" id="HACG01051069">
    <property type="protein sequence ID" value="CEK97940.1"/>
    <property type="molecule type" value="Transcribed_RNA"/>
</dbReference>
<sequence length="67" mass="7609">HQLDTTMDVLDNKQVINIKFKLSVLFNTSIQQHKCVNTLISFSYIRIVVTIAHSGHVHSCFHSSLSI</sequence>
<protein>
    <submittedName>
        <fullName evidence="1">Uncharacterized protein</fullName>
    </submittedName>
</protein>
<feature type="non-terminal residue" evidence="1">
    <location>
        <position position="1"/>
    </location>
</feature>
<evidence type="ECO:0000313" key="1">
    <source>
        <dbReference type="EMBL" id="CEK97940.1"/>
    </source>
</evidence>
<name>A0A0B7C0K7_9EUPU</name>
<proteinExistence type="predicted"/>
<dbReference type="AlphaFoldDB" id="A0A0B7C0K7"/>
<organism evidence="1">
    <name type="scientific">Arion vulgaris</name>
    <dbReference type="NCBI Taxonomy" id="1028688"/>
    <lineage>
        <taxon>Eukaryota</taxon>
        <taxon>Metazoa</taxon>
        <taxon>Spiralia</taxon>
        <taxon>Lophotrochozoa</taxon>
        <taxon>Mollusca</taxon>
        <taxon>Gastropoda</taxon>
        <taxon>Heterobranchia</taxon>
        <taxon>Euthyneura</taxon>
        <taxon>Panpulmonata</taxon>
        <taxon>Eupulmonata</taxon>
        <taxon>Stylommatophora</taxon>
        <taxon>Helicina</taxon>
        <taxon>Arionoidea</taxon>
        <taxon>Arionidae</taxon>
        <taxon>Arion</taxon>
    </lineage>
</organism>
<gene>
    <name evidence="1" type="primary">ORF217329</name>
</gene>
<accession>A0A0B7C0K7</accession>